<evidence type="ECO:0000313" key="2">
    <source>
        <dbReference type="EMBL" id="OWT55280.1"/>
    </source>
</evidence>
<dbReference type="OrthoDB" id="8708724at2"/>
<comment type="caution">
    <text evidence="2">The sequence shown here is derived from an EMBL/GenBank/DDBJ whole genome shotgun (WGS) entry which is preliminary data.</text>
</comment>
<sequence length="638" mass="65767">MASQKYGKASRTPSIPDIGSADTATILKAMKEWIEVHQGARGDGMDRSVTLRDLLNAGVMTPAVTQAIYRESTPAAVSGPGANPEPAVPPTPTGLVVAGAVSTNIVSWNFARGYTRLAYFEVWRSSTSALGDAVLIAQVYGTIYPDPVGENATFYYWVRAVSDAGTSPFNAVEGVQGSTAPNVQAVTDAVTSGIDTSGLLDQLAIKTSVDGYVSGYGLASTPAEDDGSSTEFAVLSDRFLVTGPASDGVAPASPFFIQTTPTTVNGVAAAPGVYVTNAFLINGVIDHAKIGLLAVDDANIANVSAAKITAGQIAVGEYIESTGYLSGVSGFHISGAGTAEFNNVIVRGTVYATAGQIGSNTIDADGIHSSNYDGSTVGWQLANNGTATFMQAVIKGTVYATAGSFAGDISSATGTFTGNLRAGQFVTGAYTGYAWPAAGSWGTYLGPSGLLIGNANSGRYLQVTYDGQIYAPGFSVVNGTLTISQANVINTANIAGNAITTAATWDFGAPGVPWDDAWNTAAQSSLTFPGGDLFILVQVGIGSQTNSGAPDATKSLRILLNGGEWARWTIQSSTTTFTSGGESGDSYNYIYVPFNASCACICPGVGGSITITIQTYNTGTYYSSIGTSLKMWAFMRQR</sequence>
<dbReference type="RefSeq" id="WP_088605467.1">
    <property type="nucleotide sequence ID" value="NZ_NJIH01000013.1"/>
</dbReference>
<dbReference type="EMBL" id="NJIH01000013">
    <property type="protein sequence ID" value="OWT55280.1"/>
    <property type="molecule type" value="Genomic_DNA"/>
</dbReference>
<protein>
    <recommendedName>
        <fullName evidence="1">Tip attachment protein J central straight fiber domain-containing protein</fullName>
    </recommendedName>
</protein>
<name>A0A225M578_9BURK</name>
<keyword evidence="3" id="KW-1185">Reference proteome</keyword>
<dbReference type="AlphaFoldDB" id="A0A225M578"/>
<dbReference type="Pfam" id="PF09327">
    <property type="entry name" value="Phage_Tail_Tip"/>
    <property type="match status" value="1"/>
</dbReference>
<reference evidence="3" key="1">
    <citation type="submission" date="2017-06" db="EMBL/GenBank/DDBJ databases">
        <title>Herbaspirillum phytohormonus sp. nov., isolated from the root nodule of Robinia pseudoacacia in lead-zinc mine.</title>
        <authorList>
            <person name="Fan M."/>
            <person name="Lin Y."/>
        </authorList>
    </citation>
    <scope>NUCLEOTIDE SEQUENCE [LARGE SCALE GENOMIC DNA]</scope>
    <source>
        <strain evidence="3">SC-089</strain>
    </source>
</reference>
<dbReference type="Gene3D" id="2.60.40.10">
    <property type="entry name" value="Immunoglobulins"/>
    <property type="match status" value="1"/>
</dbReference>
<feature type="domain" description="Tip attachment protein J central straight fiber" evidence="1">
    <location>
        <begin position="211"/>
        <end position="356"/>
    </location>
</feature>
<evidence type="ECO:0000313" key="3">
    <source>
        <dbReference type="Proteomes" id="UP000214603"/>
    </source>
</evidence>
<evidence type="ECO:0000259" key="1">
    <source>
        <dbReference type="Pfam" id="PF09327"/>
    </source>
</evidence>
<gene>
    <name evidence="2" type="ORF">CEY11_21460</name>
</gene>
<dbReference type="InterPro" id="IPR015406">
    <property type="entry name" value="GpJ_CSF"/>
</dbReference>
<accession>A0A225M578</accession>
<dbReference type="Proteomes" id="UP000214603">
    <property type="component" value="Unassembled WGS sequence"/>
</dbReference>
<organism evidence="2 3">
    <name type="scientific">Candidimonas nitroreducens</name>
    <dbReference type="NCBI Taxonomy" id="683354"/>
    <lineage>
        <taxon>Bacteria</taxon>
        <taxon>Pseudomonadati</taxon>
        <taxon>Pseudomonadota</taxon>
        <taxon>Betaproteobacteria</taxon>
        <taxon>Burkholderiales</taxon>
        <taxon>Alcaligenaceae</taxon>
        <taxon>Candidimonas</taxon>
    </lineage>
</organism>
<dbReference type="InterPro" id="IPR013783">
    <property type="entry name" value="Ig-like_fold"/>
</dbReference>
<proteinExistence type="predicted"/>